<evidence type="ECO:0000313" key="2">
    <source>
        <dbReference type="EMBL" id="KAG0262311.1"/>
    </source>
</evidence>
<protein>
    <submittedName>
        <fullName evidence="2">Uncharacterized protein</fullName>
    </submittedName>
</protein>
<name>A0A9P6Q9F2_9FUNG</name>
<keyword evidence="3" id="KW-1185">Reference proteome</keyword>
<dbReference type="Proteomes" id="UP000807716">
    <property type="component" value="Unassembled WGS sequence"/>
</dbReference>
<dbReference type="AlphaFoldDB" id="A0A9P6Q9F2"/>
<feature type="region of interest" description="Disordered" evidence="1">
    <location>
        <begin position="1"/>
        <end position="44"/>
    </location>
</feature>
<organism evidence="2 3">
    <name type="scientific">Actinomortierella ambigua</name>
    <dbReference type="NCBI Taxonomy" id="1343610"/>
    <lineage>
        <taxon>Eukaryota</taxon>
        <taxon>Fungi</taxon>
        <taxon>Fungi incertae sedis</taxon>
        <taxon>Mucoromycota</taxon>
        <taxon>Mortierellomycotina</taxon>
        <taxon>Mortierellomycetes</taxon>
        <taxon>Mortierellales</taxon>
        <taxon>Mortierellaceae</taxon>
        <taxon>Actinomortierella</taxon>
    </lineage>
</organism>
<evidence type="ECO:0000256" key="1">
    <source>
        <dbReference type="SAM" id="MobiDB-lite"/>
    </source>
</evidence>
<proteinExistence type="predicted"/>
<reference evidence="2" key="1">
    <citation type="journal article" date="2020" name="Fungal Divers.">
        <title>Resolving the Mortierellaceae phylogeny through synthesis of multi-gene phylogenetics and phylogenomics.</title>
        <authorList>
            <person name="Vandepol N."/>
            <person name="Liber J."/>
            <person name="Desiro A."/>
            <person name="Na H."/>
            <person name="Kennedy M."/>
            <person name="Barry K."/>
            <person name="Grigoriev I.V."/>
            <person name="Miller A.N."/>
            <person name="O'Donnell K."/>
            <person name="Stajich J.E."/>
            <person name="Bonito G."/>
        </authorList>
    </citation>
    <scope>NUCLEOTIDE SEQUENCE</scope>
    <source>
        <strain evidence="2">BC1065</strain>
    </source>
</reference>
<dbReference type="EMBL" id="JAAAJB010000191">
    <property type="protein sequence ID" value="KAG0262311.1"/>
    <property type="molecule type" value="Genomic_DNA"/>
</dbReference>
<feature type="compositionally biased region" description="Acidic residues" evidence="1">
    <location>
        <begin position="34"/>
        <end position="43"/>
    </location>
</feature>
<dbReference type="OrthoDB" id="2441754at2759"/>
<gene>
    <name evidence="2" type="ORF">DFQ27_002440</name>
</gene>
<accession>A0A9P6Q9F2</accession>
<evidence type="ECO:0000313" key="3">
    <source>
        <dbReference type="Proteomes" id="UP000807716"/>
    </source>
</evidence>
<comment type="caution">
    <text evidence="2">The sequence shown here is derived from an EMBL/GenBank/DDBJ whole genome shotgun (WGS) entry which is preliminary data.</text>
</comment>
<sequence>MLVESPTSMLPPGEQLPFLDLLGPPASESTSMDDSSDEDDPDYEFERQLPAPDWLYFGGPATDVSPGDIPRLLCNVQTRRKPGPNPYGELEHRLVFCLLGASDSFYTVNASTWSCSRVGPFEGGLALQYPVAQAVALKVCADQVDFRGRTRVLVAVVYGMKFDPHAEVDMMDTAWPDDGGIGIDDDDGDDDDLNDNAKFILDIWETFDVVEVWIPIPSTSPSSPDTPRTGCRSSSCSDETAYLSPVSSTGSFPHSCSSLPFGSGINSSNSNSNSNSDGSGSGSGSSSNINNAFTCPFLNSTWPPQSPRRLLPAHEGDKISLRLEDGRRFRGRSARFITIDGEEYLFVLGLLHESNGNTSVQIYHLSRGLICSHQMGLFTESVAFFPSHSGYDHLIVLLNWGGNCQVWDIFEGRPVLSLYRDMPRSQSFSSRDVPSRFPRKAVSRTQHLPCYGGAQWKQVSKDQYKRHGLRTWGIQVSRAVEGETPIPPMTTEKTMMAGGPFRVVTFSDAWEANHNAFQTQDELSSGRGMWETRWWHLDGNDLGPPRALTYVDLMRPADLPPAPPGWAFRIPLSNWTGVERCWMQWPPEPPFPLSPPPSFQPWSLDVILNQGNSPSFVMDAPDPRVLPQVFAHCRHCEWLTGQPRLRRRGPTESRRSALAASGLDPNGRDGSRQKKSPLPEPTAICFATDDNVVLSVPHHLTEHPSFDWVKKIRVKIMVVWHHYRIVATSQRGIYMVDMEAEQSQYGGQITVVQPHEVGDLVSISLAGHSLVITRLSGIDTVPLAGPFLKS</sequence>
<feature type="region of interest" description="Disordered" evidence="1">
    <location>
        <begin position="645"/>
        <end position="681"/>
    </location>
</feature>